<comment type="caution">
    <text evidence="2">The sequence shown here is derived from an EMBL/GenBank/DDBJ whole genome shotgun (WGS) entry which is preliminary data.</text>
</comment>
<evidence type="ECO:0000313" key="2">
    <source>
        <dbReference type="EMBL" id="KKN51460.1"/>
    </source>
</evidence>
<name>A0A0F9R4F9_9ZZZZ</name>
<accession>A0A0F9R4F9</accession>
<proteinExistence type="predicted"/>
<evidence type="ECO:0000256" key="1">
    <source>
        <dbReference type="SAM" id="Phobius"/>
    </source>
</evidence>
<keyword evidence="1" id="KW-1133">Transmembrane helix</keyword>
<keyword evidence="1" id="KW-0472">Membrane</keyword>
<feature type="transmembrane region" description="Helical" evidence="1">
    <location>
        <begin position="7"/>
        <end position="25"/>
    </location>
</feature>
<dbReference type="AlphaFoldDB" id="A0A0F9R4F9"/>
<organism evidence="2">
    <name type="scientific">marine sediment metagenome</name>
    <dbReference type="NCBI Taxonomy" id="412755"/>
    <lineage>
        <taxon>unclassified sequences</taxon>
        <taxon>metagenomes</taxon>
        <taxon>ecological metagenomes</taxon>
    </lineage>
</organism>
<feature type="transmembrane region" description="Helical" evidence="1">
    <location>
        <begin position="31"/>
        <end position="53"/>
    </location>
</feature>
<protein>
    <submittedName>
        <fullName evidence="2">Uncharacterized protein</fullName>
    </submittedName>
</protein>
<dbReference type="EMBL" id="LAZR01001063">
    <property type="protein sequence ID" value="KKN51460.1"/>
    <property type="molecule type" value="Genomic_DNA"/>
</dbReference>
<sequence length="74" mass="8675">MRFNGLHNYIIIIGNSLILYSAFLTSRVWKITLIFVGLAILGFYACFGIDGLIQYRHEKQYQKMKELNKTENML</sequence>
<keyword evidence="1" id="KW-0812">Transmembrane</keyword>
<reference evidence="2" key="1">
    <citation type="journal article" date="2015" name="Nature">
        <title>Complex archaea that bridge the gap between prokaryotes and eukaryotes.</title>
        <authorList>
            <person name="Spang A."/>
            <person name="Saw J.H."/>
            <person name="Jorgensen S.L."/>
            <person name="Zaremba-Niedzwiedzka K."/>
            <person name="Martijn J."/>
            <person name="Lind A.E."/>
            <person name="van Eijk R."/>
            <person name="Schleper C."/>
            <person name="Guy L."/>
            <person name="Ettema T.J."/>
        </authorList>
    </citation>
    <scope>NUCLEOTIDE SEQUENCE</scope>
</reference>
<gene>
    <name evidence="2" type="ORF">LCGC14_0622760</name>
</gene>